<dbReference type="OrthoDB" id="693110at2759"/>
<protein>
    <submittedName>
        <fullName evidence="1">Uncharacterized protein</fullName>
    </submittedName>
</protein>
<evidence type="ECO:0000313" key="1">
    <source>
        <dbReference type="EMBL" id="RLN24353.1"/>
    </source>
</evidence>
<dbReference type="EMBL" id="PQIB02000004">
    <property type="protein sequence ID" value="RLN24353.1"/>
    <property type="molecule type" value="Genomic_DNA"/>
</dbReference>
<sequence length="49" mass="5572">MADEGMDLEPLRPRTHSPLRWDERYAPFIQRAGLLPLAHVVSDGLPTMD</sequence>
<dbReference type="Proteomes" id="UP000275267">
    <property type="component" value="Unassembled WGS sequence"/>
</dbReference>
<reference evidence="2" key="1">
    <citation type="journal article" date="2019" name="Nat. Commun.">
        <title>The genome of broomcorn millet.</title>
        <authorList>
            <person name="Zou C."/>
            <person name="Miki D."/>
            <person name="Li D."/>
            <person name="Tang Q."/>
            <person name="Xiao L."/>
            <person name="Rajput S."/>
            <person name="Deng P."/>
            <person name="Jia W."/>
            <person name="Huang R."/>
            <person name="Zhang M."/>
            <person name="Sun Y."/>
            <person name="Hu J."/>
            <person name="Fu X."/>
            <person name="Schnable P.S."/>
            <person name="Li F."/>
            <person name="Zhang H."/>
            <person name="Feng B."/>
            <person name="Zhu X."/>
            <person name="Liu R."/>
            <person name="Schnable J.C."/>
            <person name="Zhu J.-K."/>
            <person name="Zhang H."/>
        </authorList>
    </citation>
    <scope>NUCLEOTIDE SEQUENCE [LARGE SCALE GENOMIC DNA]</scope>
</reference>
<organism evidence="1 2">
    <name type="scientific">Panicum miliaceum</name>
    <name type="common">Proso millet</name>
    <name type="synonym">Broomcorn millet</name>
    <dbReference type="NCBI Taxonomy" id="4540"/>
    <lineage>
        <taxon>Eukaryota</taxon>
        <taxon>Viridiplantae</taxon>
        <taxon>Streptophyta</taxon>
        <taxon>Embryophyta</taxon>
        <taxon>Tracheophyta</taxon>
        <taxon>Spermatophyta</taxon>
        <taxon>Magnoliopsida</taxon>
        <taxon>Liliopsida</taxon>
        <taxon>Poales</taxon>
        <taxon>Poaceae</taxon>
        <taxon>PACMAD clade</taxon>
        <taxon>Panicoideae</taxon>
        <taxon>Panicodae</taxon>
        <taxon>Paniceae</taxon>
        <taxon>Panicinae</taxon>
        <taxon>Panicum</taxon>
        <taxon>Panicum sect. Panicum</taxon>
    </lineage>
</organism>
<proteinExistence type="predicted"/>
<comment type="caution">
    <text evidence="1">The sequence shown here is derived from an EMBL/GenBank/DDBJ whole genome shotgun (WGS) entry which is preliminary data.</text>
</comment>
<evidence type="ECO:0000313" key="2">
    <source>
        <dbReference type="Proteomes" id="UP000275267"/>
    </source>
</evidence>
<gene>
    <name evidence="1" type="ORF">C2845_PM07G09010</name>
</gene>
<keyword evidence="2" id="KW-1185">Reference proteome</keyword>
<name>A0A3L6SS75_PANMI</name>
<dbReference type="AlphaFoldDB" id="A0A3L6SS75"/>
<accession>A0A3L6SS75</accession>